<protein>
    <submittedName>
        <fullName evidence="1">Uncharacterized protein</fullName>
    </submittedName>
</protein>
<name>A0A4Q0VPX5_9BACI</name>
<gene>
    <name evidence="1" type="ORF">DS745_19645</name>
</gene>
<proteinExistence type="predicted"/>
<dbReference type="AlphaFoldDB" id="A0A4Q0VPX5"/>
<dbReference type="Proteomes" id="UP000290649">
    <property type="component" value="Unassembled WGS sequence"/>
</dbReference>
<keyword evidence="2" id="KW-1185">Reference proteome</keyword>
<dbReference type="RefSeq" id="WP_129079888.1">
    <property type="nucleotide sequence ID" value="NZ_QOUX01000046.1"/>
</dbReference>
<accession>A0A4Q0VPX5</accession>
<dbReference type="InterPro" id="IPR058867">
    <property type="entry name" value="YtzJ"/>
</dbReference>
<dbReference type="EMBL" id="QOUX01000046">
    <property type="protein sequence ID" value="RXI98536.1"/>
    <property type="molecule type" value="Genomic_DNA"/>
</dbReference>
<dbReference type="Pfam" id="PF26326">
    <property type="entry name" value="YtzJ"/>
    <property type="match status" value="1"/>
</dbReference>
<evidence type="ECO:0000313" key="2">
    <source>
        <dbReference type="Proteomes" id="UP000290649"/>
    </source>
</evidence>
<comment type="caution">
    <text evidence="1">The sequence shown here is derived from an EMBL/GenBank/DDBJ whole genome shotgun (WGS) entry which is preliminary data.</text>
</comment>
<evidence type="ECO:0000313" key="1">
    <source>
        <dbReference type="EMBL" id="RXI98536.1"/>
    </source>
</evidence>
<dbReference type="OrthoDB" id="2679903at2"/>
<organism evidence="1 2">
    <name type="scientific">Anaerobacillus alkaliphilus</name>
    <dbReference type="NCBI Taxonomy" id="1548597"/>
    <lineage>
        <taxon>Bacteria</taxon>
        <taxon>Bacillati</taxon>
        <taxon>Bacillota</taxon>
        <taxon>Bacilli</taxon>
        <taxon>Bacillales</taxon>
        <taxon>Bacillaceae</taxon>
        <taxon>Anaerobacillus</taxon>
    </lineage>
</organism>
<reference evidence="1 2" key="1">
    <citation type="journal article" date="2019" name="Int. J. Syst. Evol. Microbiol.">
        <title>Anaerobacillus alkaliphilus sp. nov., a novel alkaliphilic and moderately halophilic bacterium.</title>
        <authorList>
            <person name="Borsodi A.K."/>
            <person name="Aszalos J.M."/>
            <person name="Bihari P."/>
            <person name="Nagy I."/>
            <person name="Schumann P."/>
            <person name="Sproer C."/>
            <person name="Kovacs A.L."/>
            <person name="Boka K."/>
            <person name="Dobosy P."/>
            <person name="Ovari M."/>
            <person name="Szili-Kovacs T."/>
            <person name="Toth E."/>
        </authorList>
    </citation>
    <scope>NUCLEOTIDE SEQUENCE [LARGE SCALE GENOMIC DNA]</scope>
    <source>
        <strain evidence="1 2">B16-10</strain>
    </source>
</reference>
<sequence length="62" mass="7159">MIISRKKLARVKVEQIKAGYSAYTESKEVASYVKKELERLGITVYEDVTSSGFWFIPQKKVM</sequence>